<evidence type="ECO:0000313" key="2">
    <source>
        <dbReference type="Proteomes" id="UP001151478"/>
    </source>
</evidence>
<dbReference type="RefSeq" id="WP_265724091.1">
    <property type="nucleotide sequence ID" value="NZ_JAOSLC020000002.1"/>
</dbReference>
<dbReference type="Proteomes" id="UP001151478">
    <property type="component" value="Unassembled WGS sequence"/>
</dbReference>
<accession>A0ABT5S511</accession>
<dbReference type="EMBL" id="JAOSLC020000002">
    <property type="protein sequence ID" value="MDD7913191.1"/>
    <property type="molecule type" value="Genomic_DNA"/>
</dbReference>
<reference evidence="1" key="1">
    <citation type="submission" date="2023-02" db="EMBL/GenBank/DDBJ databases">
        <title>Polaribacter ponticola sp. nov., isolated from seawater.</title>
        <authorList>
            <person name="Baek J.H."/>
            <person name="Kim J.M."/>
            <person name="Choi D.G."/>
            <person name="Jeon C.O."/>
        </authorList>
    </citation>
    <scope>NUCLEOTIDE SEQUENCE</scope>
    <source>
        <strain evidence="1">MSW5</strain>
    </source>
</reference>
<evidence type="ECO:0000313" key="1">
    <source>
        <dbReference type="EMBL" id="MDD7913191.1"/>
    </source>
</evidence>
<organism evidence="1 2">
    <name type="scientific">Polaribacter ponticola</name>
    <dbReference type="NCBI Taxonomy" id="2978475"/>
    <lineage>
        <taxon>Bacteria</taxon>
        <taxon>Pseudomonadati</taxon>
        <taxon>Bacteroidota</taxon>
        <taxon>Flavobacteriia</taxon>
        <taxon>Flavobacteriales</taxon>
        <taxon>Flavobacteriaceae</taxon>
    </lineage>
</organism>
<name>A0ABT5S511_9FLAO</name>
<proteinExistence type="predicted"/>
<comment type="caution">
    <text evidence="1">The sequence shown here is derived from an EMBL/GenBank/DDBJ whole genome shotgun (WGS) entry which is preliminary data.</text>
</comment>
<keyword evidence="2" id="KW-1185">Reference proteome</keyword>
<sequence length="114" mass="12816">MVKIVGFKTFERKNGSEFCALIVQGGIEAVKSRETGRTYFTARKVNVSCTFDEEMCESLIGSDFPGSIQKVQVDAYEYAIPETGEMVTLTHSYQYVSEEENVVKNNVVEKELVL</sequence>
<gene>
    <name evidence="1" type="ORF">N5A56_001490</name>
</gene>
<protein>
    <submittedName>
        <fullName evidence="1">Uncharacterized protein</fullName>
    </submittedName>
</protein>